<evidence type="ECO:0000256" key="2">
    <source>
        <dbReference type="ARBA" id="ARBA00023008"/>
    </source>
</evidence>
<keyword evidence="2" id="KW-0186">Copper</keyword>
<dbReference type="InterPro" id="IPR008972">
    <property type="entry name" value="Cupredoxin"/>
</dbReference>
<comment type="caution">
    <text evidence="4">The sequence shown here is derived from an EMBL/GenBank/DDBJ whole genome shotgun (WGS) entry which is preliminary data.</text>
</comment>
<evidence type="ECO:0000259" key="3">
    <source>
        <dbReference type="Pfam" id="PF00127"/>
    </source>
</evidence>
<sequence>MQYLQQSLRTFCISLVLLIVLATGIGLILGWTEAAGAVAAVSQAPIEVQIHLGNSANELKFEPNSLEFAVGQRYRLVLDNPSGQKHYFTSKDFADNLWTQKVEAAGVEVKGAVHELELKPGAEAEWFFVPMKPGTYELYCSIAGHAEAGMVGQITVEST</sequence>
<name>A0ABW6IJI6_9CYAN</name>
<accession>A0ABW6IJI6</accession>
<keyword evidence="1" id="KW-0479">Metal-binding</keyword>
<dbReference type="PROSITE" id="PS00079">
    <property type="entry name" value="MULTICOPPER_OXIDASE1"/>
    <property type="match status" value="1"/>
</dbReference>
<dbReference type="InterPro" id="IPR041716">
    <property type="entry name" value="Cupredoxin-like_Cyanobacteria"/>
</dbReference>
<dbReference type="InterPro" id="IPR033138">
    <property type="entry name" value="Cu_oxidase_CS"/>
</dbReference>
<dbReference type="InterPro" id="IPR000923">
    <property type="entry name" value="BlueCu_1"/>
</dbReference>
<dbReference type="SUPFAM" id="SSF49503">
    <property type="entry name" value="Cupredoxins"/>
    <property type="match status" value="1"/>
</dbReference>
<evidence type="ECO:0000313" key="4">
    <source>
        <dbReference type="EMBL" id="MFE4108164.1"/>
    </source>
</evidence>
<organism evidence="4 5">
    <name type="scientific">Almyronema epifaneia S1</name>
    <dbReference type="NCBI Taxonomy" id="2991925"/>
    <lineage>
        <taxon>Bacteria</taxon>
        <taxon>Bacillati</taxon>
        <taxon>Cyanobacteriota</taxon>
        <taxon>Cyanophyceae</taxon>
        <taxon>Nodosilineales</taxon>
        <taxon>Nodosilineaceae</taxon>
        <taxon>Almyronema</taxon>
        <taxon>Almyronema epifaneia</taxon>
    </lineage>
</organism>
<proteinExistence type="predicted"/>
<dbReference type="EMBL" id="JBHZOL010000100">
    <property type="protein sequence ID" value="MFE4108164.1"/>
    <property type="molecule type" value="Genomic_DNA"/>
</dbReference>
<dbReference type="Pfam" id="PF00127">
    <property type="entry name" value="Copper-bind"/>
    <property type="match status" value="1"/>
</dbReference>
<dbReference type="PANTHER" id="PTHR38439:SF3">
    <property type="entry name" value="COPPER-RESISTANT CUPROPROTEIN COPI"/>
    <property type="match status" value="1"/>
</dbReference>
<feature type="domain" description="Blue (type 1) copper" evidence="3">
    <location>
        <begin position="49"/>
        <end position="157"/>
    </location>
</feature>
<evidence type="ECO:0000313" key="5">
    <source>
        <dbReference type="Proteomes" id="UP001600165"/>
    </source>
</evidence>
<keyword evidence="5" id="KW-1185">Reference proteome</keyword>
<dbReference type="CDD" id="cd04210">
    <property type="entry name" value="Cupredoxin_like_1"/>
    <property type="match status" value="1"/>
</dbReference>
<reference evidence="4 5" key="1">
    <citation type="submission" date="2024-10" db="EMBL/GenBank/DDBJ databases">
        <authorList>
            <person name="Ratan Roy A."/>
            <person name="Morales Sandoval P.H."/>
            <person name="De Los Santos Villalobos S."/>
            <person name="Chakraborty S."/>
            <person name="Mukherjee J."/>
        </authorList>
    </citation>
    <scope>NUCLEOTIDE SEQUENCE [LARGE SCALE GENOMIC DNA]</scope>
    <source>
        <strain evidence="4 5">S1</strain>
    </source>
</reference>
<dbReference type="RefSeq" id="WP_377967610.1">
    <property type="nucleotide sequence ID" value="NZ_JBHZOL010000100.1"/>
</dbReference>
<protein>
    <submittedName>
        <fullName evidence="4">Cupredoxin domain-containing protein</fullName>
    </submittedName>
</protein>
<dbReference type="PANTHER" id="PTHR38439">
    <property type="entry name" value="AURACYANIN-B"/>
    <property type="match status" value="1"/>
</dbReference>
<dbReference type="Gene3D" id="2.60.40.420">
    <property type="entry name" value="Cupredoxins - blue copper proteins"/>
    <property type="match status" value="1"/>
</dbReference>
<dbReference type="Proteomes" id="UP001600165">
    <property type="component" value="Unassembled WGS sequence"/>
</dbReference>
<gene>
    <name evidence="4" type="ORF">ACFVKH_17915</name>
</gene>
<dbReference type="InterPro" id="IPR050845">
    <property type="entry name" value="Cu-binding_ET"/>
</dbReference>
<evidence type="ECO:0000256" key="1">
    <source>
        <dbReference type="ARBA" id="ARBA00022723"/>
    </source>
</evidence>